<keyword evidence="3" id="KW-0597">Phosphoprotein</keyword>
<dbReference type="InterPro" id="IPR020806">
    <property type="entry name" value="PKS_PP-bd"/>
</dbReference>
<dbReference type="CDD" id="cd02440">
    <property type="entry name" value="AdoMet_MTases"/>
    <property type="match status" value="2"/>
</dbReference>
<keyword evidence="2" id="KW-0596">Phosphopantetheine</keyword>
<dbReference type="InterPro" id="IPR001969">
    <property type="entry name" value="Aspartic_peptidase_AS"/>
</dbReference>
<dbReference type="InterPro" id="IPR010071">
    <property type="entry name" value="AA_adenyl_dom"/>
</dbReference>
<dbReference type="PROSITE" id="PS00012">
    <property type="entry name" value="PHOSPHOPANTETHEINE"/>
    <property type="match status" value="2"/>
</dbReference>
<dbReference type="Gene3D" id="3.40.50.12780">
    <property type="entry name" value="N-terminal domain of ligase-like"/>
    <property type="match status" value="1"/>
</dbReference>
<dbReference type="InterPro" id="IPR000873">
    <property type="entry name" value="AMP-dep_synth/lig_dom"/>
</dbReference>
<evidence type="ECO:0000256" key="3">
    <source>
        <dbReference type="ARBA" id="ARBA00022553"/>
    </source>
</evidence>
<name>A0ABW7BVP2_9ACTN</name>
<evidence type="ECO:0000313" key="7">
    <source>
        <dbReference type="Proteomes" id="UP001604282"/>
    </source>
</evidence>
<dbReference type="RefSeq" id="WP_392883449.1">
    <property type="nucleotide sequence ID" value="NZ_JBICZW010000013.1"/>
</dbReference>
<dbReference type="Gene3D" id="3.40.50.1820">
    <property type="entry name" value="alpha/beta hydrolase"/>
    <property type="match status" value="1"/>
</dbReference>
<dbReference type="PANTHER" id="PTHR45527:SF1">
    <property type="entry name" value="FATTY ACID SYNTHASE"/>
    <property type="match status" value="1"/>
</dbReference>
<dbReference type="PROSITE" id="PS00455">
    <property type="entry name" value="AMP_BINDING"/>
    <property type="match status" value="1"/>
</dbReference>
<dbReference type="InterPro" id="IPR001031">
    <property type="entry name" value="Thioesterase"/>
</dbReference>
<organism evidence="6 7">
    <name type="scientific">Streptomyces omiyaensis</name>
    <dbReference type="NCBI Taxonomy" id="68247"/>
    <lineage>
        <taxon>Bacteria</taxon>
        <taxon>Bacillati</taxon>
        <taxon>Actinomycetota</taxon>
        <taxon>Actinomycetes</taxon>
        <taxon>Kitasatosporales</taxon>
        <taxon>Streptomycetaceae</taxon>
        <taxon>Streptomyces</taxon>
    </lineage>
</organism>
<dbReference type="Pfam" id="PF00501">
    <property type="entry name" value="AMP-binding"/>
    <property type="match status" value="2"/>
</dbReference>
<dbReference type="InterPro" id="IPR023213">
    <property type="entry name" value="CAT-like_dom_sf"/>
</dbReference>
<dbReference type="SUPFAM" id="SSF52777">
    <property type="entry name" value="CoA-dependent acyltransferases"/>
    <property type="match status" value="4"/>
</dbReference>
<dbReference type="SUPFAM" id="SSF53474">
    <property type="entry name" value="alpha/beta-Hydrolases"/>
    <property type="match status" value="1"/>
</dbReference>
<protein>
    <submittedName>
        <fullName evidence="6">Amino acid adenylation domain-containing protein</fullName>
    </submittedName>
</protein>
<dbReference type="PROSITE" id="PS00141">
    <property type="entry name" value="ASP_PROTEASE"/>
    <property type="match status" value="1"/>
</dbReference>
<dbReference type="InterPro" id="IPR001242">
    <property type="entry name" value="Condensation_dom"/>
</dbReference>
<dbReference type="EMBL" id="JBICZW010000013">
    <property type="protein sequence ID" value="MFG3191576.1"/>
    <property type="molecule type" value="Genomic_DNA"/>
</dbReference>
<dbReference type="InterPro" id="IPR009081">
    <property type="entry name" value="PP-bd_ACP"/>
</dbReference>
<dbReference type="SMART" id="SM00823">
    <property type="entry name" value="PKS_PP"/>
    <property type="match status" value="2"/>
</dbReference>
<dbReference type="Pfam" id="PF00668">
    <property type="entry name" value="Condensation"/>
    <property type="match status" value="2"/>
</dbReference>
<reference evidence="6 7" key="1">
    <citation type="submission" date="2024-10" db="EMBL/GenBank/DDBJ databases">
        <title>The Natural Products Discovery Center: Release of the First 8490 Sequenced Strains for Exploring Actinobacteria Biosynthetic Diversity.</title>
        <authorList>
            <person name="Kalkreuter E."/>
            <person name="Kautsar S.A."/>
            <person name="Yang D."/>
            <person name="Bader C.D."/>
            <person name="Teijaro C.N."/>
            <person name="Fluegel L."/>
            <person name="Davis C.M."/>
            <person name="Simpson J.R."/>
            <person name="Lauterbach L."/>
            <person name="Steele A.D."/>
            <person name="Gui C."/>
            <person name="Meng S."/>
            <person name="Li G."/>
            <person name="Viehrig K."/>
            <person name="Ye F."/>
            <person name="Su P."/>
            <person name="Kiefer A.F."/>
            <person name="Nichols A."/>
            <person name="Cepeda A.J."/>
            <person name="Yan W."/>
            <person name="Fan B."/>
            <person name="Jiang Y."/>
            <person name="Adhikari A."/>
            <person name="Zheng C.-J."/>
            <person name="Schuster L."/>
            <person name="Cowan T.M."/>
            <person name="Smanski M.J."/>
            <person name="Chevrette M.G."/>
            <person name="De Carvalho L.P.S."/>
            <person name="Shen B."/>
        </authorList>
    </citation>
    <scope>NUCLEOTIDE SEQUENCE [LARGE SCALE GENOMIC DNA]</scope>
    <source>
        <strain evidence="6 7">NPDC048229</strain>
    </source>
</reference>
<dbReference type="InterPro" id="IPR042099">
    <property type="entry name" value="ANL_N_sf"/>
</dbReference>
<feature type="domain" description="Carrier" evidence="5">
    <location>
        <begin position="2816"/>
        <end position="2891"/>
    </location>
</feature>
<dbReference type="Gene3D" id="2.30.38.10">
    <property type="entry name" value="Luciferase, Domain 3"/>
    <property type="match status" value="1"/>
</dbReference>
<dbReference type="NCBIfam" id="TIGR01733">
    <property type="entry name" value="AA-adenyl-dom"/>
    <property type="match status" value="2"/>
</dbReference>
<dbReference type="Gene3D" id="3.40.50.150">
    <property type="entry name" value="Vaccinia Virus protein VP39"/>
    <property type="match status" value="2"/>
</dbReference>
<dbReference type="InterPro" id="IPR029063">
    <property type="entry name" value="SAM-dependent_MTases_sf"/>
</dbReference>
<dbReference type="SUPFAM" id="SSF56801">
    <property type="entry name" value="Acetyl-CoA synthetase-like"/>
    <property type="match status" value="2"/>
</dbReference>
<accession>A0ABW7BVP2</accession>
<dbReference type="SMART" id="SM00824">
    <property type="entry name" value="PKS_TE"/>
    <property type="match status" value="1"/>
</dbReference>
<dbReference type="Pfam" id="PF08242">
    <property type="entry name" value="Methyltransf_12"/>
    <property type="match status" value="2"/>
</dbReference>
<comment type="caution">
    <text evidence="6">The sequence shown here is derived from an EMBL/GenBank/DDBJ whole genome shotgun (WGS) entry which is preliminary data.</text>
</comment>
<comment type="cofactor">
    <cofactor evidence="1">
        <name>pantetheine 4'-phosphate</name>
        <dbReference type="ChEBI" id="CHEBI:47942"/>
    </cofactor>
</comment>
<dbReference type="PANTHER" id="PTHR45527">
    <property type="entry name" value="NONRIBOSOMAL PEPTIDE SYNTHETASE"/>
    <property type="match status" value="1"/>
</dbReference>
<dbReference type="InterPro" id="IPR045851">
    <property type="entry name" value="AMP-bd_C_sf"/>
</dbReference>
<evidence type="ECO:0000256" key="1">
    <source>
        <dbReference type="ARBA" id="ARBA00001957"/>
    </source>
</evidence>
<dbReference type="Gene3D" id="3.30.559.30">
    <property type="entry name" value="Nonribosomal peptide synthetase, condensation domain"/>
    <property type="match status" value="2"/>
</dbReference>
<dbReference type="CDD" id="cd05930">
    <property type="entry name" value="A_NRPS"/>
    <property type="match status" value="1"/>
</dbReference>
<dbReference type="Pfam" id="PF00975">
    <property type="entry name" value="Thioesterase"/>
    <property type="match status" value="1"/>
</dbReference>
<feature type="domain" description="Carrier" evidence="5">
    <location>
        <begin position="1382"/>
        <end position="1457"/>
    </location>
</feature>
<dbReference type="InterPro" id="IPR029058">
    <property type="entry name" value="AB_hydrolase_fold"/>
</dbReference>
<dbReference type="SUPFAM" id="SSF47336">
    <property type="entry name" value="ACP-like"/>
    <property type="match status" value="2"/>
</dbReference>
<dbReference type="InterPro" id="IPR020845">
    <property type="entry name" value="AMP-binding_CS"/>
</dbReference>
<evidence type="ECO:0000256" key="2">
    <source>
        <dbReference type="ARBA" id="ARBA00022450"/>
    </source>
</evidence>
<dbReference type="Pfam" id="PF00550">
    <property type="entry name" value="PP-binding"/>
    <property type="match status" value="2"/>
</dbReference>
<gene>
    <name evidence="6" type="ORF">ACGFYS_21855</name>
</gene>
<sequence>MASLSYAQQRMWFINRFEGRTATYNIPVLIRMRGTIDREALRAAFLDVVTRHEILRTVYDELDGRPLPRTLAPDAFDLPWTDWGWVPPEQADSLVATSVREGFDLATEPPVRAHLLSPDRDTALLAVVIHHVAGDGGSLGPFTRDLSAAYRARVAGTAPDWAELPVQYADYALWQRELLGDETDPDSVFSTQLRHWRRELDGVARPLALPFDRPRPARAGYRGDNHGFVLPAALLERAERLARTHDTTVPMVFQAALAVLLHRLGGDEDITLGSPIAGRTDEALDDLVGFFVNTWVLRVGLTGEDSFTRVLEGVRAKALAAYDHQDLPFERLVELLRPERSTAHHPLFQTTLAWQNSVRQELDLPGVTATMEPVPTGTAKFDLFFNLMPHPTDGTVTVDLEYATELFDPATAAAIADRYLSLLEQVTADPAARIGGLDVPPLPAAGDGRRADADERERLLYGWNDTARDFPCPGPLHLPFERQAAERPDAVAVRWAGGTLTYRELNRQANRIAWTLKRRGVGPETVVGVAVRRGPLMIAAVLGVLKAGGAYLPVGTALPSERVAGMLADTGATLVLTTEDTHTWTPPAGVELLDVGSAGMAFSLDGEIDPEPVAHADNTAYVIFTSGSTGKPKGVTVAHRPVHNLIHWCERTFGFGPDDVSLCVTALDFDLSVFDIFGLLAVGGGVYVADATQQRDPEMLLDVLLTEPITFWDSVPGTLNQLVPLFPQTEGHPGARKLRLVFFSGDFTPLALPDQVRSAFPGAEVVSLGGATEATVWSNSFRVGAIDPEWRSIPYGRPIDNARYYVLDEQLEPCPVGVEGDLYIGGPVTALGYVNRPDLTAERFVPDPFGTEPGRRIYRTGDRACFFPDGNICFLGRADGQVKVRGFRIELGEIEHALGRHPAVRQAIALTRRDSAGDLRIVSYVLPDRDAVESVLAADEQVREWQEIYDQGYREVTDEELGEDFNLWVSSYTGEPIPADEMRAWQDAAVERILAHGPRRVLELGAGTGLLLARIAGGVETYWATDFSETVVERLGRQVADAGWTERVRLLCRRADDLDGIPRIFDTVVLNSVAQYFPDERYLERVLDGAWELLEPGGRLVLGDLRRARSLRTFQAAVQRARHGDVPAARLRGAVDQALLLEKELVVDPDWFHRWAERTGAAGVDVRLKDGAYENELTRHRYEVVVHKPGGDPAGGPRSVTDAPRLEWDGDLGALAGRVRALGAPAVRITGIPNARVVHEAAAARALGLEESAPPTAPPLAPQALTAWAAELGWRAAATWSGSAVDRYEAVVLTDAGPQEPALAGTYVPVAGAGTWINDPAAAAGVTALPAVLREYLAKSLAEYMVPSAIVPIGSVPLTANGKLDRAALPVPEYAAARRGRLPATPEEESLCAIFAGVLGLDRVGVDDNFFTIGGHSLLATRVVSRIRAAHGVEIPIRTVFEAPTVAELAVHLTDRGTTRPPLLPLPRPDRLPVSFAQQRLWFIHRFEGPSATYIIPLSMRLRGTLDPEALRLAVHDVVVRHESLRTVFDEHDGVAHQRVLAPETVTVPWREHRVTEDALAAALRAEARRPFDLATEIPVRAALFRTGDQDAVLLLPLHHIAADGWSLGPLAEDLTTAYTARRDGREPRWEPLPVQYADYTLWQRELLGGDGPDSLYRRQLDHWAERLAGLPEALDLPADRARPAVASFAGELLPLELDQELTESVRQLALRTGTTVSMVLQAGLAGLLSRLGAGDDIPIGSPIAGRTDEALHRLVGFFVNTWVARVDTGGDPALTELIGRVRDVGLAAYDHQDIPFEHLVEALNPVRSTAHHPLFQVCLALQNNVQPEFDLPGLRVTHEPVDMGVSRFDLFLNLTERTDADGRHRIDGVAEYATELFDRATVTALLDRWRHLLRRWTAAPETPLGAVELLTGDDLAALRRWSGRDRAAAGGRRDHGPADTVPGRFAAVAAARPDAVALVSGDGADSWTYAELDRWSDRIAHRLRALGAGPDRRVALLMERSPLMVAAILGTLKAGAGHVPLDPTVPRARTERLLAGLDPVAVLDERLAEEDLSGLPDTAPDLAGLRGGHLAHVMHTSGTSGPPNAVEVTHRNLLALVDDPCWSDGAHERVLVHSPQDFDAAAYELWVPLLHGGTAVVAPPGRLDAARIAALVTEREVTALWLGSAQFDLLTRHHPQSLAGVRAVWAGGDVLSPEAVRRLPADGTAPRVVNAYGPTETTVFATRHVIDAPDRAKDPLPIGGPLAGSRLAVLDDRLRQVPQGVVGELYVGGEGVARGYAGRPGTTAGRFVPDPHGGAGDRMYRTGDLVRWNHEGELEFLGRADGQLTLRGLRVEPGEVEAALRRRDGVAAAAVVAREDRLGERRLTAYVVPEVPDADVDAHVEKWRAIYDSMYGDAEPDPRLGSDFTGWNSSYTRAPIPLPEMEAWRAATVERVRAFGARRILEIGAGSGLQLGPLAPGTEAYWATDFSEPVIERLGAQVAADPVLKERVTLLSGPADSAEGLPEAWFDTVLLNSVVQYFPDAGYLGRVLDVALGRLAPGGRIVVGDVRNLATHREFLTAVHHAQHPDDTPAQVRAGVERALLGETELLLDPGFFAEWAAARREVVAVDVRLKPGAYANELSRHRYEVVLHKESSRPTRLADVHTVVWGADVRDLDGLEAELERHGGRLRLTRVPNARLVAEAAECGVPGAPDGTPLDPHALEVWGEERGRTVLCTWSDEAPGWFEAVVVPAGATHCYDGVHRPLATRSRQLANAPAVSRRASRLPAALRQELAAELPEHLVPADIVVVARIPLTARGKVDRAALPVPERAEEDHGAPRTPMEAELAALFAEVLDVDRIGVEDDFFDCGGSSLQVIRLIWRIRAELGFEVAIRTVFTNPTVAGVAEHLAAGKEDVEFDDPFSVVLPIRTGGTRAPLWWVPPGGGLSWAYLGFAQHLDPERPIYGLQARGFAGEARASSVEELVDDWADQMVRVQPEGPFHVLGWSLGGPLAQAVAAELQRRGREVGLLAVLDSGPSTYFADFRTPDEKMVRRYLAHYMGHLAGMDEFESLVGTSTALFIEHTELMTRFTSPVFRGDLVFFSALIDQGTRERRELEVELDVMWREFTDGSVRRFEIDCAHNEMTWPQNAAEISRVVNEITRSAP</sequence>
<keyword evidence="4" id="KW-0677">Repeat</keyword>
<dbReference type="CDD" id="cd19540">
    <property type="entry name" value="LCL_NRPS-like"/>
    <property type="match status" value="2"/>
</dbReference>
<dbReference type="InterPro" id="IPR006162">
    <property type="entry name" value="Ppantetheine_attach_site"/>
</dbReference>
<dbReference type="Proteomes" id="UP001604282">
    <property type="component" value="Unassembled WGS sequence"/>
</dbReference>
<dbReference type="InterPro" id="IPR020802">
    <property type="entry name" value="TesA-like"/>
</dbReference>
<keyword evidence="7" id="KW-1185">Reference proteome</keyword>
<dbReference type="SUPFAM" id="SSF53335">
    <property type="entry name" value="S-adenosyl-L-methionine-dependent methyltransferases"/>
    <property type="match status" value="2"/>
</dbReference>
<dbReference type="Gene3D" id="3.40.50.980">
    <property type="match status" value="2"/>
</dbReference>
<dbReference type="PROSITE" id="PS50075">
    <property type="entry name" value="CARRIER"/>
    <property type="match status" value="2"/>
</dbReference>
<dbReference type="Gene3D" id="3.30.300.30">
    <property type="match status" value="4"/>
</dbReference>
<proteinExistence type="predicted"/>
<dbReference type="Gene3D" id="1.10.1200.10">
    <property type="entry name" value="ACP-like"/>
    <property type="match status" value="1"/>
</dbReference>
<dbReference type="InterPro" id="IPR013217">
    <property type="entry name" value="Methyltransf_12"/>
</dbReference>
<evidence type="ECO:0000256" key="4">
    <source>
        <dbReference type="ARBA" id="ARBA00022737"/>
    </source>
</evidence>
<dbReference type="Gene3D" id="3.30.559.10">
    <property type="entry name" value="Chloramphenicol acetyltransferase-like domain"/>
    <property type="match status" value="2"/>
</dbReference>
<evidence type="ECO:0000259" key="5">
    <source>
        <dbReference type="PROSITE" id="PS50075"/>
    </source>
</evidence>
<dbReference type="InterPro" id="IPR036736">
    <property type="entry name" value="ACP-like_sf"/>
</dbReference>
<evidence type="ECO:0000313" key="6">
    <source>
        <dbReference type="EMBL" id="MFG3191576.1"/>
    </source>
</evidence>